<dbReference type="AlphaFoldDB" id="A0A5A7SR70"/>
<name>A0A5A7SR70_CUCMM</name>
<gene>
    <name evidence="2" type="ORF">E6C27_scaffold465G00370</name>
</gene>
<evidence type="ECO:0000313" key="3">
    <source>
        <dbReference type="Proteomes" id="UP000321393"/>
    </source>
</evidence>
<evidence type="ECO:0000256" key="1">
    <source>
        <dbReference type="SAM" id="MobiDB-lite"/>
    </source>
</evidence>
<feature type="region of interest" description="Disordered" evidence="1">
    <location>
        <begin position="125"/>
        <end position="146"/>
    </location>
</feature>
<sequence>MAGHEDDRRWPDARRPDEREIKQHRRLHDVADDSQQVFDICNNNERNRAKLHGYGSPIMMMPTFGAKFSDSEIDIGYYELGVGPSFSCMDVGLSTSYMHIGHKRGHGEHNEYLCYKAPIDVSDRQEYQQESKRSQNNIGFRVDDDN</sequence>
<feature type="compositionally biased region" description="Basic and acidic residues" evidence="1">
    <location>
        <begin position="1"/>
        <end position="21"/>
    </location>
</feature>
<dbReference type="EMBL" id="SSTE01021454">
    <property type="protein sequence ID" value="KAA0032526.1"/>
    <property type="molecule type" value="Genomic_DNA"/>
</dbReference>
<comment type="caution">
    <text evidence="2">The sequence shown here is derived from an EMBL/GenBank/DDBJ whole genome shotgun (WGS) entry which is preliminary data.</text>
</comment>
<accession>A0A5A7SR70</accession>
<organism evidence="2 3">
    <name type="scientific">Cucumis melo var. makuwa</name>
    <name type="common">Oriental melon</name>
    <dbReference type="NCBI Taxonomy" id="1194695"/>
    <lineage>
        <taxon>Eukaryota</taxon>
        <taxon>Viridiplantae</taxon>
        <taxon>Streptophyta</taxon>
        <taxon>Embryophyta</taxon>
        <taxon>Tracheophyta</taxon>
        <taxon>Spermatophyta</taxon>
        <taxon>Magnoliopsida</taxon>
        <taxon>eudicotyledons</taxon>
        <taxon>Gunneridae</taxon>
        <taxon>Pentapetalae</taxon>
        <taxon>rosids</taxon>
        <taxon>fabids</taxon>
        <taxon>Cucurbitales</taxon>
        <taxon>Cucurbitaceae</taxon>
        <taxon>Benincaseae</taxon>
        <taxon>Cucumis</taxon>
    </lineage>
</organism>
<feature type="region of interest" description="Disordered" evidence="1">
    <location>
        <begin position="1"/>
        <end position="23"/>
    </location>
</feature>
<dbReference type="Proteomes" id="UP000321393">
    <property type="component" value="Unassembled WGS sequence"/>
</dbReference>
<reference evidence="2 3" key="1">
    <citation type="submission" date="2019-08" db="EMBL/GenBank/DDBJ databases">
        <title>Draft genome sequences of two oriental melons (Cucumis melo L. var makuwa).</title>
        <authorList>
            <person name="Kwon S.-Y."/>
        </authorList>
    </citation>
    <scope>NUCLEOTIDE SEQUENCE [LARGE SCALE GENOMIC DNA]</scope>
    <source>
        <strain evidence="3">cv. SW 3</strain>
        <tissue evidence="2">Leaf</tissue>
    </source>
</reference>
<protein>
    <submittedName>
        <fullName evidence="2">GATA zinc finger domain-containing protein 10-like isoform X2</fullName>
    </submittedName>
</protein>
<evidence type="ECO:0000313" key="2">
    <source>
        <dbReference type="EMBL" id="KAA0032526.1"/>
    </source>
</evidence>
<proteinExistence type="predicted"/>